<gene>
    <name evidence="2" type="ORF">JOQ06_008788</name>
</gene>
<dbReference type="PANTHER" id="PTHR31025:SF29">
    <property type="entry name" value="SI:CH211-196P9.1"/>
    <property type="match status" value="1"/>
</dbReference>
<dbReference type="Proteomes" id="UP001219934">
    <property type="component" value="Unassembled WGS sequence"/>
</dbReference>
<feature type="region of interest" description="Disordered" evidence="1">
    <location>
        <begin position="342"/>
        <end position="388"/>
    </location>
</feature>
<dbReference type="EMBL" id="JAPTMU010000002">
    <property type="protein sequence ID" value="KAJ4946742.1"/>
    <property type="molecule type" value="Genomic_DNA"/>
</dbReference>
<feature type="compositionally biased region" description="Low complexity" evidence="1">
    <location>
        <begin position="347"/>
        <end position="358"/>
    </location>
</feature>
<protein>
    <submittedName>
        <fullName evidence="2">Uncharacterized protein</fullName>
    </submittedName>
</protein>
<evidence type="ECO:0000313" key="2">
    <source>
        <dbReference type="EMBL" id="KAJ4946742.1"/>
    </source>
</evidence>
<comment type="caution">
    <text evidence="2">The sequence shown here is derived from an EMBL/GenBank/DDBJ whole genome shotgun (WGS) entry which is preliminary data.</text>
</comment>
<name>A0AAD6FTP3_9TELE</name>
<evidence type="ECO:0000256" key="1">
    <source>
        <dbReference type="SAM" id="MobiDB-lite"/>
    </source>
</evidence>
<dbReference type="PANTHER" id="PTHR31025">
    <property type="entry name" value="SI:CH211-196P9.1-RELATED"/>
    <property type="match status" value="1"/>
</dbReference>
<keyword evidence="3" id="KW-1185">Reference proteome</keyword>
<organism evidence="2 3">
    <name type="scientific">Pogonophryne albipinna</name>
    <dbReference type="NCBI Taxonomy" id="1090488"/>
    <lineage>
        <taxon>Eukaryota</taxon>
        <taxon>Metazoa</taxon>
        <taxon>Chordata</taxon>
        <taxon>Craniata</taxon>
        <taxon>Vertebrata</taxon>
        <taxon>Euteleostomi</taxon>
        <taxon>Actinopterygii</taxon>
        <taxon>Neopterygii</taxon>
        <taxon>Teleostei</taxon>
        <taxon>Neoteleostei</taxon>
        <taxon>Acanthomorphata</taxon>
        <taxon>Eupercaria</taxon>
        <taxon>Perciformes</taxon>
        <taxon>Notothenioidei</taxon>
        <taxon>Pogonophryne</taxon>
    </lineage>
</organism>
<accession>A0AAD6FTP3</accession>
<evidence type="ECO:0000313" key="3">
    <source>
        <dbReference type="Proteomes" id="UP001219934"/>
    </source>
</evidence>
<dbReference type="AlphaFoldDB" id="A0AAD6FTP3"/>
<proteinExistence type="predicted"/>
<reference evidence="2" key="1">
    <citation type="submission" date="2022-11" db="EMBL/GenBank/DDBJ databases">
        <title>Chromosome-level genome of Pogonophryne albipinna.</title>
        <authorList>
            <person name="Jo E."/>
        </authorList>
    </citation>
    <scope>NUCLEOTIDE SEQUENCE</scope>
    <source>
        <strain evidence="2">SGF0006</strain>
        <tissue evidence="2">Muscle</tissue>
    </source>
</reference>
<sequence length="388" mass="43214">MTNLSLVFQKEDANLGSIRPIVHASIAGLTQLKDELGPEEVEFQNDLQDGKYGNVEVTHLNERSIQAHTNVRSKYIQHLINALQDRFPDDTLDLISSLDILLNPSRYPHAQSAFQEYARDATEMVIAHFGHERACREGLLLAEPCQDITAESSGGGEIKRKFGLSYAAELQIFDETDTAVEEDILLELVEANPDLCLTVPDSFLGEVKENGGAPTCRNVSSFEVMNTSTTEVSESEAAKEMVESALLKKPGGDDVLEEYKSDNPLKHSTRRQLVNILTSHMTEMHGRIPSRKQKEKYALGIISLFPSLKDPFSRKGYEHFYDGEKNTGYLSWRLRTMSRKNLTTRSQQAVPATVPQAQGPNRPRSAPTVPRQLDEDEDNLTTSPGLSA</sequence>